<keyword evidence="2" id="KW-0808">Transferase</keyword>
<dbReference type="OrthoDB" id="324294at2"/>
<keyword evidence="5" id="KW-0547">Nucleotide-binding</keyword>
<keyword evidence="6 11" id="KW-0418">Kinase</keyword>
<evidence type="ECO:0000256" key="8">
    <source>
        <dbReference type="ARBA" id="ARBA00022842"/>
    </source>
</evidence>
<evidence type="ECO:0000256" key="7">
    <source>
        <dbReference type="ARBA" id="ARBA00022840"/>
    </source>
</evidence>
<keyword evidence="3" id="KW-0479">Metal-binding</keyword>
<dbReference type="Pfam" id="PF14572">
    <property type="entry name" value="Pribosyl_synth"/>
    <property type="match status" value="1"/>
</dbReference>
<keyword evidence="4" id="KW-0545">Nucleotide biosynthesis</keyword>
<comment type="caution">
    <text evidence="11">The sequence shown here is derived from an EMBL/GenBank/DDBJ whole genome shotgun (WGS) entry which is preliminary data.</text>
</comment>
<dbReference type="InterPro" id="IPR000836">
    <property type="entry name" value="PRTase_dom"/>
</dbReference>
<dbReference type="AlphaFoldDB" id="A0A0W0YY77"/>
<dbReference type="GO" id="GO:0006164">
    <property type="term" value="P:purine nucleotide biosynthetic process"/>
    <property type="evidence" value="ECO:0007669"/>
    <property type="project" value="TreeGrafter"/>
</dbReference>
<sequence>MDIQLFALNASREWGEKITSHFPEICLAGHEETDFEDGEHKTRSLVNVRGRHVFVVQSLYSDDEQSVNDKLCRLLFFIGALKDACAQQITAVIPYFAYARKDRKTKDRDPVTMKYMAQLLEAAGANAVLTMDIHNLSAFQNAFRIPTDHLEARVLFAPYLVKQLAGEDIVVVSPDVGGVKRAEQLRETLGELTGREIGKAFLDKKRSSGVVSSRQEIIGSVRDRTAVIIDDLISTGSTIELAVEALHKQGARKILACATHGIFVGKANEILANDDLDQIIITNTIPPFRLDKHLLDKVVVLDATLLFSEAVRQLHAGGSIVDLLQEYSGRRLAINGK</sequence>
<dbReference type="PANTHER" id="PTHR10210">
    <property type="entry name" value="RIBOSE-PHOSPHATE DIPHOSPHOKINASE FAMILY MEMBER"/>
    <property type="match status" value="1"/>
</dbReference>
<gene>
    <name evidence="11" type="primary">prs_2</name>
    <name evidence="11" type="ORF">Lspi_2414</name>
</gene>
<evidence type="ECO:0000256" key="5">
    <source>
        <dbReference type="ARBA" id="ARBA00022741"/>
    </source>
</evidence>
<feature type="domain" description="Ribose-phosphate pyrophosphokinase N-terminal" evidence="10">
    <location>
        <begin position="3"/>
        <end position="124"/>
    </location>
</feature>
<dbReference type="InterPro" id="IPR029057">
    <property type="entry name" value="PRTase-like"/>
</dbReference>
<dbReference type="GO" id="GO:0004749">
    <property type="term" value="F:ribose phosphate diphosphokinase activity"/>
    <property type="evidence" value="ECO:0007669"/>
    <property type="project" value="UniProtKB-EC"/>
</dbReference>
<accession>A0A0W0YY77</accession>
<keyword evidence="8" id="KW-0460">Magnesium</keyword>
<dbReference type="GO" id="GO:0002189">
    <property type="term" value="C:ribose phosphate diphosphokinase complex"/>
    <property type="evidence" value="ECO:0007669"/>
    <property type="project" value="TreeGrafter"/>
</dbReference>
<dbReference type="GO" id="GO:0005737">
    <property type="term" value="C:cytoplasm"/>
    <property type="evidence" value="ECO:0007669"/>
    <property type="project" value="TreeGrafter"/>
</dbReference>
<dbReference type="STRING" id="452.Lspi_2414"/>
<keyword evidence="12" id="KW-1185">Reference proteome</keyword>
<evidence type="ECO:0000256" key="6">
    <source>
        <dbReference type="ARBA" id="ARBA00022777"/>
    </source>
</evidence>
<evidence type="ECO:0000256" key="2">
    <source>
        <dbReference type="ARBA" id="ARBA00022679"/>
    </source>
</evidence>
<dbReference type="NCBIfam" id="TIGR01251">
    <property type="entry name" value="ribP_PPkin"/>
    <property type="match status" value="1"/>
</dbReference>
<name>A0A0W0YY77_LEGSP</name>
<evidence type="ECO:0000256" key="3">
    <source>
        <dbReference type="ARBA" id="ARBA00022723"/>
    </source>
</evidence>
<evidence type="ECO:0000259" key="10">
    <source>
        <dbReference type="Pfam" id="PF13793"/>
    </source>
</evidence>
<dbReference type="FunFam" id="3.40.50.2020:FF:000007">
    <property type="entry name" value="Ribose-phosphate pyrophosphokinase"/>
    <property type="match status" value="1"/>
</dbReference>
<evidence type="ECO:0000256" key="4">
    <source>
        <dbReference type="ARBA" id="ARBA00022727"/>
    </source>
</evidence>
<dbReference type="GO" id="GO:0016301">
    <property type="term" value="F:kinase activity"/>
    <property type="evidence" value="ECO:0007669"/>
    <property type="project" value="UniProtKB-KW"/>
</dbReference>
<organism evidence="11 12">
    <name type="scientific">Legionella spiritensis</name>
    <dbReference type="NCBI Taxonomy" id="452"/>
    <lineage>
        <taxon>Bacteria</taxon>
        <taxon>Pseudomonadati</taxon>
        <taxon>Pseudomonadota</taxon>
        <taxon>Gammaproteobacteria</taxon>
        <taxon>Legionellales</taxon>
        <taxon>Legionellaceae</taxon>
        <taxon>Legionella</taxon>
    </lineage>
</organism>
<dbReference type="RefSeq" id="WP_058484307.1">
    <property type="nucleotide sequence ID" value="NZ_CAAAII010000001.1"/>
</dbReference>
<dbReference type="PATRIC" id="fig|452.5.peg.2663"/>
<dbReference type="InterPro" id="IPR005946">
    <property type="entry name" value="Rib-P_diPkinase"/>
</dbReference>
<dbReference type="InterPro" id="IPR029099">
    <property type="entry name" value="Pribosyltran_N"/>
</dbReference>
<dbReference type="GO" id="GO:0000287">
    <property type="term" value="F:magnesium ion binding"/>
    <property type="evidence" value="ECO:0007669"/>
    <property type="project" value="InterPro"/>
</dbReference>
<evidence type="ECO:0000313" key="12">
    <source>
        <dbReference type="Proteomes" id="UP000054877"/>
    </source>
</evidence>
<dbReference type="CDD" id="cd06223">
    <property type="entry name" value="PRTases_typeI"/>
    <property type="match status" value="1"/>
</dbReference>
<dbReference type="SMART" id="SM01400">
    <property type="entry name" value="Pribosyltran_N"/>
    <property type="match status" value="1"/>
</dbReference>
<dbReference type="EMBL" id="LNYX01000031">
    <property type="protein sequence ID" value="KTD61784.1"/>
    <property type="molecule type" value="Genomic_DNA"/>
</dbReference>
<dbReference type="EC" id="2.7.6.1" evidence="1"/>
<evidence type="ECO:0000256" key="9">
    <source>
        <dbReference type="ARBA" id="ARBA00049535"/>
    </source>
</evidence>
<keyword evidence="7" id="KW-0067">ATP-binding</keyword>
<dbReference type="GO" id="GO:0005524">
    <property type="term" value="F:ATP binding"/>
    <property type="evidence" value="ECO:0007669"/>
    <property type="project" value="UniProtKB-KW"/>
</dbReference>
<dbReference type="Proteomes" id="UP000054877">
    <property type="component" value="Unassembled WGS sequence"/>
</dbReference>
<dbReference type="PANTHER" id="PTHR10210:SF41">
    <property type="entry name" value="RIBOSE-PHOSPHATE PYROPHOSPHOKINASE 1, CHLOROPLASTIC"/>
    <property type="match status" value="1"/>
</dbReference>
<proteinExistence type="predicted"/>
<evidence type="ECO:0000256" key="1">
    <source>
        <dbReference type="ARBA" id="ARBA00013247"/>
    </source>
</evidence>
<comment type="catalytic activity">
    <reaction evidence="9">
        <text>D-ribose 5-phosphate + ATP = 5-phospho-alpha-D-ribose 1-diphosphate + AMP + H(+)</text>
        <dbReference type="Rhea" id="RHEA:15609"/>
        <dbReference type="ChEBI" id="CHEBI:15378"/>
        <dbReference type="ChEBI" id="CHEBI:30616"/>
        <dbReference type="ChEBI" id="CHEBI:58017"/>
        <dbReference type="ChEBI" id="CHEBI:78346"/>
        <dbReference type="ChEBI" id="CHEBI:456215"/>
        <dbReference type="EC" id="2.7.6.1"/>
    </reaction>
</comment>
<dbReference type="GO" id="GO:0006015">
    <property type="term" value="P:5-phosphoribose 1-diphosphate biosynthetic process"/>
    <property type="evidence" value="ECO:0007669"/>
    <property type="project" value="TreeGrafter"/>
</dbReference>
<evidence type="ECO:0000313" key="11">
    <source>
        <dbReference type="EMBL" id="KTD61784.1"/>
    </source>
</evidence>
<dbReference type="SUPFAM" id="SSF53271">
    <property type="entry name" value="PRTase-like"/>
    <property type="match status" value="1"/>
</dbReference>
<protein>
    <recommendedName>
        <fullName evidence="1">ribose-phosphate diphosphokinase</fullName>
        <ecNumber evidence="1">2.7.6.1</ecNumber>
    </recommendedName>
</protein>
<reference evidence="11 12" key="1">
    <citation type="submission" date="2015-11" db="EMBL/GenBank/DDBJ databases">
        <title>Genomic analysis of 38 Legionella species identifies large and diverse effector repertoires.</title>
        <authorList>
            <person name="Burstein D."/>
            <person name="Amaro F."/>
            <person name="Zusman T."/>
            <person name="Lifshitz Z."/>
            <person name="Cohen O."/>
            <person name="Gilbert J.A."/>
            <person name="Pupko T."/>
            <person name="Shuman H.A."/>
            <person name="Segal G."/>
        </authorList>
    </citation>
    <scope>NUCLEOTIDE SEQUENCE [LARGE SCALE GENOMIC DNA]</scope>
    <source>
        <strain evidence="11 12">Mt.St.Helens-9</strain>
    </source>
</reference>
<dbReference type="Pfam" id="PF13793">
    <property type="entry name" value="Pribosyltran_N"/>
    <property type="match status" value="1"/>
</dbReference>
<dbReference type="Gene3D" id="3.40.50.2020">
    <property type="match status" value="2"/>
</dbReference>